<evidence type="ECO:0000313" key="12">
    <source>
        <dbReference type="Proteomes" id="UP000318582"/>
    </source>
</evidence>
<evidence type="ECO:0000256" key="2">
    <source>
        <dbReference type="ARBA" id="ARBA00009193"/>
    </source>
</evidence>
<evidence type="ECO:0000256" key="8">
    <source>
        <dbReference type="ARBA" id="ARBA00045462"/>
    </source>
</evidence>
<sequence>MSEFFQVLSTAPSESTRRISAVRRRCQFQKEIALPAMVYIDVWDEYQKAVEELYLAGPLKTRYVSKYRHSEGKLVLKVFDGSTCLKYRTDKLPDLKKFERLNLSLLRKMQCNKRALEKEGTETDLKGQAASPADNTPVQSPPPPTSRKGKKRRN</sequence>
<dbReference type="GO" id="GO:0008312">
    <property type="term" value="F:7S RNA binding"/>
    <property type="evidence" value="ECO:0007669"/>
    <property type="project" value="InterPro"/>
</dbReference>
<dbReference type="GO" id="GO:0005786">
    <property type="term" value="C:signal recognition particle, endoplasmic reticulum targeting"/>
    <property type="evidence" value="ECO:0007669"/>
    <property type="project" value="UniProtKB-KW"/>
</dbReference>
<dbReference type="PANTHER" id="PTHR12834:SF12">
    <property type="entry name" value="SIGNAL RECOGNITION PARTICLE 9 KDA PROTEIN"/>
    <property type="match status" value="1"/>
</dbReference>
<gene>
    <name evidence="11" type="ORF">PhCBS80983_g03840</name>
</gene>
<dbReference type="AlphaFoldDB" id="A0A507E0Y6"/>
<reference evidence="11 12" key="1">
    <citation type="journal article" date="2019" name="Sci. Rep.">
        <title>Comparative genomics of chytrid fungi reveal insights into the obligate biotrophic and pathogenic lifestyle of Synchytrium endobioticum.</title>
        <authorList>
            <person name="van de Vossenberg B.T.L.H."/>
            <person name="Warris S."/>
            <person name="Nguyen H.D.T."/>
            <person name="van Gent-Pelzer M.P.E."/>
            <person name="Joly D.L."/>
            <person name="van de Geest H.C."/>
            <person name="Bonants P.J.M."/>
            <person name="Smith D.S."/>
            <person name="Levesque C.A."/>
            <person name="van der Lee T.A.J."/>
        </authorList>
    </citation>
    <scope>NUCLEOTIDE SEQUENCE [LARGE SCALE GENOMIC DNA]</scope>
    <source>
        <strain evidence="11 12">CBS 809.83</strain>
    </source>
</reference>
<organism evidence="11 12">
    <name type="scientific">Powellomyces hirtus</name>
    <dbReference type="NCBI Taxonomy" id="109895"/>
    <lineage>
        <taxon>Eukaryota</taxon>
        <taxon>Fungi</taxon>
        <taxon>Fungi incertae sedis</taxon>
        <taxon>Chytridiomycota</taxon>
        <taxon>Chytridiomycota incertae sedis</taxon>
        <taxon>Chytridiomycetes</taxon>
        <taxon>Spizellomycetales</taxon>
        <taxon>Powellomycetaceae</taxon>
        <taxon>Powellomyces</taxon>
    </lineage>
</organism>
<feature type="domain" description="SRP9" evidence="10">
    <location>
        <begin position="42"/>
        <end position="109"/>
    </location>
</feature>
<protein>
    <recommendedName>
        <fullName evidence="3">Signal recognition particle 9 kDa protein</fullName>
    </recommendedName>
</protein>
<evidence type="ECO:0000256" key="6">
    <source>
        <dbReference type="ARBA" id="ARBA00023135"/>
    </source>
</evidence>
<dbReference type="GO" id="GO:0005829">
    <property type="term" value="C:cytosol"/>
    <property type="evidence" value="ECO:0007669"/>
    <property type="project" value="UniProtKB-ARBA"/>
</dbReference>
<dbReference type="STRING" id="109895.A0A507E0Y6"/>
<evidence type="ECO:0000256" key="5">
    <source>
        <dbReference type="ARBA" id="ARBA00022884"/>
    </source>
</evidence>
<dbReference type="InterPro" id="IPR009018">
    <property type="entry name" value="Signal_recog_particle_SRP9/14"/>
</dbReference>
<dbReference type="Proteomes" id="UP000318582">
    <property type="component" value="Unassembled WGS sequence"/>
</dbReference>
<keyword evidence="4" id="KW-0963">Cytoplasm</keyword>
<evidence type="ECO:0000256" key="9">
    <source>
        <dbReference type="SAM" id="MobiDB-lite"/>
    </source>
</evidence>
<dbReference type="InterPro" id="IPR039432">
    <property type="entry name" value="SRP9_dom"/>
</dbReference>
<dbReference type="GO" id="GO:0006614">
    <property type="term" value="P:SRP-dependent cotranslational protein targeting to membrane"/>
    <property type="evidence" value="ECO:0007669"/>
    <property type="project" value="InterPro"/>
</dbReference>
<dbReference type="EMBL" id="QEAQ01000052">
    <property type="protein sequence ID" value="TPX57456.1"/>
    <property type="molecule type" value="Genomic_DNA"/>
</dbReference>
<evidence type="ECO:0000259" key="10">
    <source>
        <dbReference type="Pfam" id="PF05486"/>
    </source>
</evidence>
<comment type="caution">
    <text evidence="11">The sequence shown here is derived from an EMBL/GenBank/DDBJ whole genome shotgun (WGS) entry which is preliminary data.</text>
</comment>
<dbReference type="FunFam" id="3.30.720.10:FF:000001">
    <property type="entry name" value="Signal recognition particle 9 kDa protein"/>
    <property type="match status" value="1"/>
</dbReference>
<evidence type="ECO:0000313" key="11">
    <source>
        <dbReference type="EMBL" id="TPX57456.1"/>
    </source>
</evidence>
<evidence type="ECO:0000256" key="7">
    <source>
        <dbReference type="ARBA" id="ARBA00023274"/>
    </source>
</evidence>
<comment type="similarity">
    <text evidence="2">Belongs to the SRP9 family.</text>
</comment>
<dbReference type="PANTHER" id="PTHR12834">
    <property type="entry name" value="SIGNAL RECOGNITION PARTICLE 9 KDA PROTEIN"/>
    <property type="match status" value="1"/>
</dbReference>
<feature type="region of interest" description="Disordered" evidence="9">
    <location>
        <begin position="116"/>
        <end position="154"/>
    </location>
</feature>
<accession>A0A507E0Y6</accession>
<name>A0A507E0Y6_9FUNG</name>
<dbReference type="SUPFAM" id="SSF54762">
    <property type="entry name" value="Signal recognition particle alu RNA binding heterodimer, SRP9/14"/>
    <property type="match status" value="1"/>
</dbReference>
<keyword evidence="12" id="KW-1185">Reference proteome</keyword>
<keyword evidence="5" id="KW-0694">RNA-binding</keyword>
<dbReference type="InterPro" id="IPR039914">
    <property type="entry name" value="SRP9-like"/>
</dbReference>
<comment type="subcellular location">
    <subcellularLocation>
        <location evidence="1">Cytoplasm</location>
    </subcellularLocation>
</comment>
<keyword evidence="6" id="KW-0733">Signal recognition particle</keyword>
<feature type="compositionally biased region" description="Basic and acidic residues" evidence="9">
    <location>
        <begin position="116"/>
        <end position="125"/>
    </location>
</feature>
<comment type="function">
    <text evidence="8">Component of the signal recognition particle (SRP) complex, a ribonucleoprotein complex that mediates the cotranslational targeting of secretory and membrane proteins to the endoplasmic reticulum (ER). SRP9 together with SRP14 and the Alu portion of the SRP RNA, constitutes the elongation arrest domain of SRP. The complex of SRP9 and SRP14 is required for SRP RNA binding.</text>
</comment>
<keyword evidence="7" id="KW-0687">Ribonucleoprotein</keyword>
<evidence type="ECO:0000256" key="1">
    <source>
        <dbReference type="ARBA" id="ARBA00004496"/>
    </source>
</evidence>
<dbReference type="Pfam" id="PF05486">
    <property type="entry name" value="SRP9-21"/>
    <property type="match status" value="1"/>
</dbReference>
<evidence type="ECO:0000256" key="3">
    <source>
        <dbReference type="ARBA" id="ARBA00020414"/>
    </source>
</evidence>
<evidence type="ECO:0000256" key="4">
    <source>
        <dbReference type="ARBA" id="ARBA00022490"/>
    </source>
</evidence>
<dbReference type="Gene3D" id="3.30.720.10">
    <property type="entry name" value="Signal recognition particle alu RNA binding heterodimer, srp9/1"/>
    <property type="match status" value="1"/>
</dbReference>
<proteinExistence type="inferred from homology"/>